<dbReference type="InterPro" id="IPR023214">
    <property type="entry name" value="HAD_sf"/>
</dbReference>
<evidence type="ECO:0000313" key="1">
    <source>
        <dbReference type="EMBL" id="SMC30402.1"/>
    </source>
</evidence>
<dbReference type="Gene3D" id="3.40.50.1000">
    <property type="entry name" value="HAD superfamily/HAD-like"/>
    <property type="match status" value="1"/>
</dbReference>
<dbReference type="AlphaFoldDB" id="A0A1W1Y2M1"/>
<evidence type="ECO:0000313" key="2">
    <source>
        <dbReference type="Proteomes" id="UP000243884"/>
    </source>
</evidence>
<protein>
    <recommendedName>
        <fullName evidence="3">Haloacid dehalogenase-like hydrolase</fullName>
    </recommendedName>
</protein>
<dbReference type="PANTHER" id="PTHR10000">
    <property type="entry name" value="PHOSPHOSERINE PHOSPHATASE"/>
    <property type="match status" value="1"/>
</dbReference>
<sequence length="269" mass="30035">MIKLIALDLDGTLLRDDKSISEKNIEAIHFALDHGVEVVITTGRPLAAINHILDQLDLNTAEHYSITYNGGLIIQNQTQKVMHTKTLYDNEVEKVANTFLSLDLPVSAVGDTAVYEFPYPDGHPSYYKQQMTFLPYQSIERDADGHWPDIFKFVIATEKEHLEAKLPSIPAAITERYEVMRSHPHQLELMPTGVDKGYGLSQMANILNIQQSEVMAIGDEENDSAMLQWAGTAVVMGNGREDIKELADYITASNMDDGVAQAIYHFVKA</sequence>
<dbReference type="SFLD" id="SFLDG01140">
    <property type="entry name" value="C2.B:_Phosphomannomutase_and_P"/>
    <property type="match status" value="1"/>
</dbReference>
<gene>
    <name evidence="1" type="ORF">SAMN04487984_0162</name>
</gene>
<dbReference type="InterPro" id="IPR036412">
    <property type="entry name" value="HAD-like_sf"/>
</dbReference>
<evidence type="ECO:0008006" key="3">
    <source>
        <dbReference type="Google" id="ProtNLM"/>
    </source>
</evidence>
<organism evidence="1 2">
    <name type="scientific">Aerococcus suis</name>
    <dbReference type="NCBI Taxonomy" id="371602"/>
    <lineage>
        <taxon>Bacteria</taxon>
        <taxon>Bacillati</taxon>
        <taxon>Bacillota</taxon>
        <taxon>Bacilli</taxon>
        <taxon>Lactobacillales</taxon>
        <taxon>Aerococcaceae</taxon>
        <taxon>Aerococcus</taxon>
    </lineage>
</organism>
<dbReference type="EMBL" id="FWXK01000001">
    <property type="protein sequence ID" value="SMC30402.1"/>
    <property type="molecule type" value="Genomic_DNA"/>
</dbReference>
<accession>A0A1W1Y2M1</accession>
<dbReference type="OrthoDB" id="9790031at2"/>
<name>A0A1W1Y2M1_9LACT</name>
<dbReference type="NCBIfam" id="TIGR01484">
    <property type="entry name" value="HAD-SF-IIB"/>
    <property type="match status" value="1"/>
</dbReference>
<dbReference type="GO" id="GO:0005829">
    <property type="term" value="C:cytosol"/>
    <property type="evidence" value="ECO:0007669"/>
    <property type="project" value="TreeGrafter"/>
</dbReference>
<dbReference type="STRING" id="371602.SAMN04487984_0162"/>
<dbReference type="RefSeq" id="WP_084097773.1">
    <property type="nucleotide sequence ID" value="NZ_FWXK01000001.1"/>
</dbReference>
<dbReference type="SFLD" id="SFLDG01144">
    <property type="entry name" value="C2.B.4:_PGP_Like"/>
    <property type="match status" value="1"/>
</dbReference>
<dbReference type="InterPro" id="IPR006379">
    <property type="entry name" value="HAD-SF_hydro_IIB"/>
</dbReference>
<reference evidence="2" key="1">
    <citation type="submission" date="2017-04" db="EMBL/GenBank/DDBJ databases">
        <authorList>
            <person name="Varghese N."/>
            <person name="Submissions S."/>
        </authorList>
    </citation>
    <scope>NUCLEOTIDE SEQUENCE [LARGE SCALE GENOMIC DNA]</scope>
    <source>
        <strain evidence="2">DSM 21500</strain>
    </source>
</reference>
<dbReference type="Pfam" id="PF08282">
    <property type="entry name" value="Hydrolase_3"/>
    <property type="match status" value="1"/>
</dbReference>
<keyword evidence="2" id="KW-1185">Reference proteome</keyword>
<proteinExistence type="predicted"/>
<dbReference type="GO" id="GO:0016791">
    <property type="term" value="F:phosphatase activity"/>
    <property type="evidence" value="ECO:0007669"/>
    <property type="project" value="TreeGrafter"/>
</dbReference>
<dbReference type="NCBIfam" id="TIGR00099">
    <property type="entry name" value="Cof-subfamily"/>
    <property type="match status" value="1"/>
</dbReference>
<dbReference type="Proteomes" id="UP000243884">
    <property type="component" value="Unassembled WGS sequence"/>
</dbReference>
<dbReference type="InterPro" id="IPR000150">
    <property type="entry name" value="Cof"/>
</dbReference>
<dbReference type="PANTHER" id="PTHR10000:SF8">
    <property type="entry name" value="HAD SUPERFAMILY HYDROLASE-LIKE, TYPE 3"/>
    <property type="match status" value="1"/>
</dbReference>
<dbReference type="GO" id="GO:0000287">
    <property type="term" value="F:magnesium ion binding"/>
    <property type="evidence" value="ECO:0007669"/>
    <property type="project" value="TreeGrafter"/>
</dbReference>
<dbReference type="CDD" id="cd07516">
    <property type="entry name" value="HAD_Pase"/>
    <property type="match status" value="1"/>
</dbReference>
<dbReference type="SUPFAM" id="SSF56784">
    <property type="entry name" value="HAD-like"/>
    <property type="match status" value="1"/>
</dbReference>
<dbReference type="Gene3D" id="3.30.1240.10">
    <property type="match status" value="1"/>
</dbReference>
<dbReference type="SFLD" id="SFLDS00003">
    <property type="entry name" value="Haloacid_Dehalogenase"/>
    <property type="match status" value="1"/>
</dbReference>